<feature type="signal peptide" evidence="1">
    <location>
        <begin position="1"/>
        <end position="16"/>
    </location>
</feature>
<dbReference type="Proteomes" id="UP000637774">
    <property type="component" value="Unassembled WGS sequence"/>
</dbReference>
<dbReference type="RefSeq" id="WP_188560061.1">
    <property type="nucleotide sequence ID" value="NZ_BMGY01000001.1"/>
</dbReference>
<keyword evidence="1" id="KW-0732">Signal</keyword>
<sequence>MKKCLLLLLLPFSGWASQIVVGLRSDNLISWSVWERQGNSLKHFLLLYNRGAAGLDITVKLLRFSSDGSRFTTIATNKTLHRTYLAPHQLVRLKYPTKASAHDCAEYFENGKSVGVLPISVGRPPAAVLKSSRPFYSNQGANSGEGYFWMAFESIYSPPRQIEFTAAHGFSLPSDELKEEYYLVKFYPAFMALYPPSGTLDSLAARADTTVFKFSQARRSAVLPVGTGWEVPGGLAVLGVYTEQVSDGYSYDEQKHLVPDKSVGGGSVQFVPLFSQPPTRSRHRPAQR</sequence>
<evidence type="ECO:0000256" key="1">
    <source>
        <dbReference type="SAM" id="SignalP"/>
    </source>
</evidence>
<accession>A0ABQ1ZTZ6</accession>
<reference evidence="3" key="1">
    <citation type="journal article" date="2019" name="Int. J. Syst. Evol. Microbiol.">
        <title>The Global Catalogue of Microorganisms (GCM) 10K type strain sequencing project: providing services to taxonomists for standard genome sequencing and annotation.</title>
        <authorList>
            <consortium name="The Broad Institute Genomics Platform"/>
            <consortium name="The Broad Institute Genome Sequencing Center for Infectious Disease"/>
            <person name="Wu L."/>
            <person name="Ma J."/>
        </authorList>
    </citation>
    <scope>NUCLEOTIDE SEQUENCE [LARGE SCALE GENOMIC DNA]</scope>
    <source>
        <strain evidence="3">CGMCC 1.14966</strain>
    </source>
</reference>
<keyword evidence="3" id="KW-1185">Reference proteome</keyword>
<dbReference type="EMBL" id="BMGY01000001">
    <property type="protein sequence ID" value="GGH78635.1"/>
    <property type="molecule type" value="Genomic_DNA"/>
</dbReference>
<gene>
    <name evidence="2" type="ORF">GCM10011495_01170</name>
</gene>
<protein>
    <submittedName>
        <fullName evidence="2">Uncharacterized protein</fullName>
    </submittedName>
</protein>
<organism evidence="2 3">
    <name type="scientific">Hymenobacter frigidus</name>
    <dbReference type="NCBI Taxonomy" id="1524095"/>
    <lineage>
        <taxon>Bacteria</taxon>
        <taxon>Pseudomonadati</taxon>
        <taxon>Bacteroidota</taxon>
        <taxon>Cytophagia</taxon>
        <taxon>Cytophagales</taxon>
        <taxon>Hymenobacteraceae</taxon>
        <taxon>Hymenobacter</taxon>
    </lineage>
</organism>
<proteinExistence type="predicted"/>
<evidence type="ECO:0000313" key="2">
    <source>
        <dbReference type="EMBL" id="GGH78635.1"/>
    </source>
</evidence>
<name>A0ABQ1ZTZ6_9BACT</name>
<comment type="caution">
    <text evidence="2">The sequence shown here is derived from an EMBL/GenBank/DDBJ whole genome shotgun (WGS) entry which is preliminary data.</text>
</comment>
<evidence type="ECO:0000313" key="3">
    <source>
        <dbReference type="Proteomes" id="UP000637774"/>
    </source>
</evidence>
<feature type="chain" id="PRO_5046575375" evidence="1">
    <location>
        <begin position="17"/>
        <end position="288"/>
    </location>
</feature>